<proteinExistence type="predicted"/>
<evidence type="ECO:0000313" key="2">
    <source>
        <dbReference type="EMBL" id="AAR05353.1"/>
    </source>
</evidence>
<accession>Q6UCN7</accession>
<reference evidence="2" key="2">
    <citation type="submission" date="2017-01" db="EMBL/GenBank/DDBJ databases">
        <authorList>
            <person name="Mah S.A."/>
            <person name="Swanson W.J."/>
            <person name="Moy G.W."/>
            <person name="Vacquier V.D."/>
        </authorList>
    </citation>
    <scope>NUCLEOTIDE SEQUENCE</scope>
</reference>
<dbReference type="AlphaFoldDB" id="Q6UCN7"/>
<dbReference type="PROSITE" id="PS51257">
    <property type="entry name" value="PROKAR_LIPOPROTEIN"/>
    <property type="match status" value="1"/>
</dbReference>
<name>Q6UCN7_9PROT</name>
<dbReference type="EMBL" id="AY372455">
    <property type="protein sequence ID" value="AAR05353.1"/>
    <property type="molecule type" value="Genomic_DNA"/>
</dbReference>
<feature type="chain" id="PRO_5004280677" description="Lipoprotein" evidence="1">
    <location>
        <begin position="21"/>
        <end position="157"/>
    </location>
</feature>
<sequence length="157" mass="17577">MKFFSNLKTITVLTSLTVLVACGTTNKNMDFAQSKTMINNDQEIIKIYDGVCNQFKADTKKIYGCGIGLSADLKLSKSKAILDAKVAVADIVSSTIVKKESQISKETDKGTDIKYNSEESNEILEQSINQYKVVFNKTYTEGKDFRTFIVIEYKLEV</sequence>
<evidence type="ECO:0000256" key="1">
    <source>
        <dbReference type="SAM" id="SignalP"/>
    </source>
</evidence>
<gene>
    <name evidence="2" type="ORF">HOT2C01.44</name>
</gene>
<protein>
    <recommendedName>
        <fullName evidence="3">Lipoprotein</fullName>
    </recommendedName>
</protein>
<evidence type="ECO:0008006" key="3">
    <source>
        <dbReference type="Google" id="ProtNLM"/>
    </source>
</evidence>
<keyword evidence="1" id="KW-0732">Signal</keyword>
<reference evidence="2" key="1">
    <citation type="journal article" date="2003" name="Proc. Natl. Acad. Sci. U.S.A.">
        <title>Proteorhodopsin genes are distributed among divergent marine bacterial taxa.</title>
        <authorList>
            <person name="De La Torre J.R."/>
            <person name="Christianson L.M."/>
            <person name="Beja O."/>
            <person name="Suzuki M.T."/>
            <person name="Karl D.M."/>
            <person name="Heidelberg J."/>
            <person name="DeLong E.F."/>
        </authorList>
    </citation>
    <scope>NUCLEOTIDE SEQUENCE</scope>
</reference>
<feature type="signal peptide" evidence="1">
    <location>
        <begin position="1"/>
        <end position="20"/>
    </location>
</feature>
<organism evidence="2">
    <name type="scientific">uncultured marine alpha proteobacterium HOT2C01</name>
    <dbReference type="NCBI Taxonomy" id="248049"/>
    <lineage>
        <taxon>Bacteria</taxon>
        <taxon>Pseudomonadati</taxon>
        <taxon>Pseudomonadota</taxon>
        <taxon>Alphaproteobacteria</taxon>
        <taxon>environmental samples</taxon>
    </lineage>
</organism>